<evidence type="ECO:0000313" key="7">
    <source>
        <dbReference type="Proteomes" id="UP000294668"/>
    </source>
</evidence>
<gene>
    <name evidence="4" type="primary">tetR_5</name>
    <name evidence="5" type="ORF">C5L28_000858</name>
    <name evidence="4" type="ORF">LPKJCM_00479</name>
</gene>
<dbReference type="PROSITE" id="PS50977">
    <property type="entry name" value="HTH_TETR_2"/>
    <property type="match status" value="1"/>
</dbReference>
<dbReference type="AlphaFoldDB" id="A0A224VC22"/>
<name>A0A224VC22_9LACO</name>
<accession>A0A224VC22</accession>
<dbReference type="GO" id="GO:0003677">
    <property type="term" value="F:DNA binding"/>
    <property type="evidence" value="ECO:0007669"/>
    <property type="project" value="UniProtKB-UniRule"/>
</dbReference>
<feature type="domain" description="HTH tetR-type" evidence="3">
    <location>
        <begin position="23"/>
        <end position="83"/>
    </location>
</feature>
<evidence type="ECO:0000313" key="5">
    <source>
        <dbReference type="EMBL" id="TDG94819.1"/>
    </source>
</evidence>
<evidence type="ECO:0000256" key="2">
    <source>
        <dbReference type="PROSITE-ProRule" id="PRU00335"/>
    </source>
</evidence>
<dbReference type="SUPFAM" id="SSF46689">
    <property type="entry name" value="Homeodomain-like"/>
    <property type="match status" value="1"/>
</dbReference>
<evidence type="ECO:0000256" key="1">
    <source>
        <dbReference type="ARBA" id="ARBA00023125"/>
    </source>
</evidence>
<dbReference type="Pfam" id="PF00440">
    <property type="entry name" value="TetR_N"/>
    <property type="match status" value="1"/>
</dbReference>
<dbReference type="Gene3D" id="1.10.357.10">
    <property type="entry name" value="Tetracycline Repressor, domain 2"/>
    <property type="match status" value="1"/>
</dbReference>
<evidence type="ECO:0000259" key="3">
    <source>
        <dbReference type="PROSITE" id="PS50977"/>
    </source>
</evidence>
<dbReference type="EMBL" id="BDGB01000029">
    <property type="protein sequence ID" value="GAW71399.1"/>
    <property type="molecule type" value="Genomic_DNA"/>
</dbReference>
<sequence length="219" mass="24389">MADSENDFQQLYKETLKKMDGLTDKQKQILQAALELFSTQGFSETSSSQIAERAGVAVGSVYQRFQNKQALLLAVLAPLLNDVLPQAVDEFGRSVFSQPFDDVEAFVNAIVPDRIRFIDQNFAALKLLISQVIIDDQGIVTQLNAVFGNHMGQYLVPNIKRLQAAGKMVDLPEKYIIQYLFSTVVGYMGKRVLGIPVNIEDEIQQTTAFLTNGLTTHEN</sequence>
<dbReference type="PANTHER" id="PTHR30055">
    <property type="entry name" value="HTH-TYPE TRANSCRIPTIONAL REGULATOR RUTR"/>
    <property type="match status" value="1"/>
</dbReference>
<feature type="DNA-binding region" description="H-T-H motif" evidence="2">
    <location>
        <begin position="46"/>
        <end position="65"/>
    </location>
</feature>
<dbReference type="PRINTS" id="PR00455">
    <property type="entry name" value="HTHTETR"/>
</dbReference>
<evidence type="ECO:0000313" key="6">
    <source>
        <dbReference type="Proteomes" id="UP000214739"/>
    </source>
</evidence>
<keyword evidence="1 2" id="KW-0238">DNA-binding</keyword>
<dbReference type="Proteomes" id="UP000214739">
    <property type="component" value="Unassembled WGS sequence"/>
</dbReference>
<dbReference type="InterPro" id="IPR001647">
    <property type="entry name" value="HTH_TetR"/>
</dbReference>
<organism evidence="4 6">
    <name type="scientific">Lentilactobacillus parakefiri</name>
    <dbReference type="NCBI Taxonomy" id="152332"/>
    <lineage>
        <taxon>Bacteria</taxon>
        <taxon>Bacillati</taxon>
        <taxon>Bacillota</taxon>
        <taxon>Bacilli</taxon>
        <taxon>Lactobacillales</taxon>
        <taxon>Lactobacillaceae</taxon>
        <taxon>Lentilactobacillus</taxon>
    </lineage>
</organism>
<evidence type="ECO:0000313" key="4">
    <source>
        <dbReference type="EMBL" id="GAW71399.1"/>
    </source>
</evidence>
<protein>
    <submittedName>
        <fullName evidence="4">TetR family transcriptional regulator</fullName>
    </submittedName>
</protein>
<reference evidence="4 6" key="1">
    <citation type="journal article" date="2017" name="Biosci Microbiota Food Health">
        <title>Genomic characterization reconfirms the taxonomic status of Lactobacillus parakefiri.</title>
        <authorList>
            <person name="Tanizawa Y."/>
            <person name="Kobayashi H."/>
            <person name="Kaminuma E."/>
            <person name="Sakamoto M."/>
            <person name="Ohkuma M."/>
            <person name="Nakamura Y."/>
            <person name="Arita M."/>
            <person name="Tohno M."/>
        </authorList>
    </citation>
    <scope>NUCLEOTIDE SEQUENCE [LARGE SCALE GENOMIC DNA]</scope>
    <source>
        <strain evidence="4 6">JCM 8573</strain>
    </source>
</reference>
<dbReference type="PANTHER" id="PTHR30055:SF222">
    <property type="entry name" value="REGULATORY PROTEIN"/>
    <property type="match status" value="1"/>
</dbReference>
<reference evidence="5" key="3">
    <citation type="submission" date="2019-02" db="EMBL/GenBank/DDBJ databases">
        <authorList>
            <person name="Buron G."/>
            <person name="Chaylann A."/>
            <person name="Dolejs I."/>
            <person name="Forster J."/>
            <person name="Miks M.H."/>
        </authorList>
    </citation>
    <scope>NUCLEOTIDE SEQUENCE</scope>
    <source>
        <strain evidence="5">DSM 10551</strain>
    </source>
</reference>
<dbReference type="Proteomes" id="UP000294668">
    <property type="component" value="Unassembled WGS sequence"/>
</dbReference>
<dbReference type="InterPro" id="IPR050109">
    <property type="entry name" value="HTH-type_TetR-like_transc_reg"/>
</dbReference>
<dbReference type="EMBL" id="PUFL01000009">
    <property type="protein sequence ID" value="TDG94819.1"/>
    <property type="molecule type" value="Genomic_DNA"/>
</dbReference>
<dbReference type="GO" id="GO:0006355">
    <property type="term" value="P:regulation of DNA-templated transcription"/>
    <property type="evidence" value="ECO:0007669"/>
    <property type="project" value="UniProtKB-ARBA"/>
</dbReference>
<dbReference type="InterPro" id="IPR009057">
    <property type="entry name" value="Homeodomain-like_sf"/>
</dbReference>
<proteinExistence type="predicted"/>
<dbReference type="OrthoDB" id="9780824at2"/>
<comment type="caution">
    <text evidence="4">The sequence shown here is derived from an EMBL/GenBank/DDBJ whole genome shotgun (WGS) entry which is preliminary data.</text>
</comment>
<keyword evidence="7" id="KW-1185">Reference proteome</keyword>
<dbReference type="RefSeq" id="WP_057962113.1">
    <property type="nucleotide sequence ID" value="NZ_BAAAXO010000039.1"/>
</dbReference>
<reference evidence="5 7" key="2">
    <citation type="journal article" date="2019" name="Appl. Microbiol. Biotechnol.">
        <title>Uncovering carbohydrate metabolism through a genotype-phenotype association study of 56 lactic acid bacteria genomes.</title>
        <authorList>
            <person name="Buron-Moles G."/>
            <person name="Chailyan A."/>
            <person name="Dolejs I."/>
            <person name="Forster J."/>
            <person name="Miks M.H."/>
        </authorList>
    </citation>
    <scope>NUCLEOTIDE SEQUENCE [LARGE SCALE GENOMIC DNA]</scope>
    <source>
        <strain evidence="5 7">DSM 10551</strain>
    </source>
</reference>